<dbReference type="InterPro" id="IPR029044">
    <property type="entry name" value="Nucleotide-diphossugar_trans"/>
</dbReference>
<dbReference type="CDD" id="cd00761">
    <property type="entry name" value="Glyco_tranf_GTA_type"/>
    <property type="match status" value="1"/>
</dbReference>
<gene>
    <name evidence="1" type="ORF">LCGC14_1869240</name>
</gene>
<proteinExistence type="predicted"/>
<dbReference type="EMBL" id="LAZR01019046">
    <property type="protein sequence ID" value="KKL93985.1"/>
    <property type="molecule type" value="Genomic_DNA"/>
</dbReference>
<comment type="caution">
    <text evidence="1">The sequence shown here is derived from an EMBL/GenBank/DDBJ whole genome shotgun (WGS) entry which is preliminary data.</text>
</comment>
<evidence type="ECO:0000313" key="1">
    <source>
        <dbReference type="EMBL" id="KKL93985.1"/>
    </source>
</evidence>
<organism evidence="1">
    <name type="scientific">marine sediment metagenome</name>
    <dbReference type="NCBI Taxonomy" id="412755"/>
    <lineage>
        <taxon>unclassified sequences</taxon>
        <taxon>metagenomes</taxon>
        <taxon>ecological metagenomes</taxon>
    </lineage>
</organism>
<accession>A0A0F9IJJ6</accession>
<reference evidence="1" key="1">
    <citation type="journal article" date="2015" name="Nature">
        <title>Complex archaea that bridge the gap between prokaryotes and eukaryotes.</title>
        <authorList>
            <person name="Spang A."/>
            <person name="Saw J.H."/>
            <person name="Jorgensen S.L."/>
            <person name="Zaremba-Niedzwiedzka K."/>
            <person name="Martijn J."/>
            <person name="Lind A.E."/>
            <person name="van Eijk R."/>
            <person name="Schleper C."/>
            <person name="Guy L."/>
            <person name="Ettema T.J."/>
        </authorList>
    </citation>
    <scope>NUCLEOTIDE SEQUENCE</scope>
</reference>
<name>A0A0F9IJJ6_9ZZZZ</name>
<dbReference type="SUPFAM" id="SSF53448">
    <property type="entry name" value="Nucleotide-diphospho-sugar transferases"/>
    <property type="match status" value="1"/>
</dbReference>
<protein>
    <recommendedName>
        <fullName evidence="2">Glycosyltransferase 2-like domain-containing protein</fullName>
    </recommendedName>
</protein>
<dbReference type="AlphaFoldDB" id="A0A0F9IJJ6"/>
<dbReference type="Gene3D" id="3.90.550.10">
    <property type="entry name" value="Spore Coat Polysaccharide Biosynthesis Protein SpsA, Chain A"/>
    <property type="match status" value="1"/>
</dbReference>
<sequence>MVKRRRKPKVVPASSEAGKLKIAEAIQEMRDRGELPEKRLGEDNGAVVMIRVNPIAWGIPFDEVVFSKWVQHLVGTIRIMPWDDTIFASSTYLPDARNIIHSRFVEESKCEWLLMLDSDVLPPPGFEHTLLKHIQNDEEIRMVGGWYKMKDGSNTPVVYHTEEPPDDKGIIDYSKYGPDHVGKGLEEVVAAGAGIWLMHREVAEAIGPKPYSMTEGGEDLALCRKVRDAGFKLFIDWDIAAAHCGVAVA</sequence>
<evidence type="ECO:0008006" key="2">
    <source>
        <dbReference type="Google" id="ProtNLM"/>
    </source>
</evidence>